<evidence type="ECO:0000313" key="3">
    <source>
        <dbReference type="EMBL" id="PVH96544.1"/>
    </source>
</evidence>
<feature type="compositionally biased region" description="Acidic residues" evidence="1">
    <location>
        <begin position="1"/>
        <end position="11"/>
    </location>
</feature>
<accession>A0A2V1DHD8</accession>
<dbReference type="OrthoDB" id="10057598at2759"/>
<evidence type="ECO:0000313" key="4">
    <source>
        <dbReference type="Proteomes" id="UP000244855"/>
    </source>
</evidence>
<dbReference type="STRING" id="97972.A0A2V1DHD8"/>
<dbReference type="SMART" id="SM01236">
    <property type="entry name" value="Haem_oxygenase_2"/>
    <property type="match status" value="1"/>
</dbReference>
<keyword evidence="2" id="KW-0472">Membrane</keyword>
<evidence type="ECO:0000256" key="1">
    <source>
        <dbReference type="SAM" id="MobiDB-lite"/>
    </source>
</evidence>
<keyword evidence="4" id="KW-1185">Reference proteome</keyword>
<dbReference type="EMBL" id="KZ805462">
    <property type="protein sequence ID" value="PVH96544.1"/>
    <property type="molecule type" value="Genomic_DNA"/>
</dbReference>
<dbReference type="Proteomes" id="UP000244855">
    <property type="component" value="Unassembled WGS sequence"/>
</dbReference>
<proteinExistence type="predicted"/>
<organism evidence="3 4">
    <name type="scientific">Periconia macrospinosa</name>
    <dbReference type="NCBI Taxonomy" id="97972"/>
    <lineage>
        <taxon>Eukaryota</taxon>
        <taxon>Fungi</taxon>
        <taxon>Dikarya</taxon>
        <taxon>Ascomycota</taxon>
        <taxon>Pezizomycotina</taxon>
        <taxon>Dothideomycetes</taxon>
        <taxon>Pleosporomycetidae</taxon>
        <taxon>Pleosporales</taxon>
        <taxon>Massarineae</taxon>
        <taxon>Periconiaceae</taxon>
        <taxon>Periconia</taxon>
    </lineage>
</organism>
<dbReference type="AlphaFoldDB" id="A0A2V1DHD8"/>
<dbReference type="Pfam" id="PF14518">
    <property type="entry name" value="Haem_oxygenas_2"/>
    <property type="match status" value="1"/>
</dbReference>
<evidence type="ECO:0000256" key="2">
    <source>
        <dbReference type="SAM" id="Phobius"/>
    </source>
</evidence>
<feature type="region of interest" description="Disordered" evidence="1">
    <location>
        <begin position="1"/>
        <end position="24"/>
    </location>
</feature>
<keyword evidence="2" id="KW-0812">Transmembrane</keyword>
<gene>
    <name evidence="3" type="ORF">DM02DRAFT_599130</name>
</gene>
<protein>
    <submittedName>
        <fullName evidence="3">Uncharacterized protein</fullName>
    </submittedName>
</protein>
<sequence>MAGTNDNDEEKQIDAQQHIPNSPVIEKLDAVHKETAHEAAERGPAATDQYGVPPVYLAKEAEARLRLKTDLYIGTTAPPTYAPHKEQVMPLAGFEKDLHPKKVSRICLPEDLGYFPSPPFQLCAISTSISTMHTLILGWIPSFTVIAIIILLGKHRSNIHARASQISDFKKRIPSSELAGGHIEKFRERRDNQSNGSDEQYTLELKAIKRLYHQLHSLEEFPEVLPQAKRLLLSLLKETSRNALGLPEHESILAIRSFSRKRLKEFQRKRDYNIGQKWEQYNLRRKAGGPRELFGNREEAIWWLKQIAPVKYVDGAWLGHIGKVTTPFGLRKTIKDAWQVLSEELGDGDLEKNHVYLYHKLLETISPGFPTAEVLDFIHPRHQLDNLGVWKSAIAQMLISLFPHEFLPEILGFNLHFEAISMETLKAGKELKEVQIDPYYFILHISIDNADSGHTAIASEIVCEYMDYTRRIQGEDAAQKVWKRVQAGYLLSQGLPGVAVCPNLTQQAKISNEYSAPVELEVMRIFNAKAQVGHKIHCGSRVKIGSRSLEEWLDPAAMESKQWQRDLVCALSRSKYWICKGDSSKSRFIRELAWNGRMFGCFTQDECDVLRRWIDDFPNTLLALEDSRTKSGSISEGAVPEDILSEYPVFQSSFSLKFFDTALQSPVSPLLFDSLPDLDIVGRPTSEAFLPLWFSHPCLLQAFVSVPFRTSNKLASTIVRILRAQGGFDIEQDCVAGMDEVRRPDSFGLSGIGMKLLAREGLSELSSFKEVLQAWPSEFAVHMLHISTRPLGYKGLLIGMTTAFAKMHVVFASSPVLAADDQLNLQGIAQRELEGLEFCWRDMMHDDKEHIECCKGYLIAKKEIQKCFPCAKTGEKSVVGHTG</sequence>
<reference evidence="3 4" key="1">
    <citation type="journal article" date="2018" name="Sci. Rep.">
        <title>Comparative genomics provides insights into the lifestyle and reveals functional heterogeneity of dark septate endophytic fungi.</title>
        <authorList>
            <person name="Knapp D.G."/>
            <person name="Nemeth J.B."/>
            <person name="Barry K."/>
            <person name="Hainaut M."/>
            <person name="Henrissat B."/>
            <person name="Johnson J."/>
            <person name="Kuo A."/>
            <person name="Lim J.H.P."/>
            <person name="Lipzen A."/>
            <person name="Nolan M."/>
            <person name="Ohm R.A."/>
            <person name="Tamas L."/>
            <person name="Grigoriev I.V."/>
            <person name="Spatafora J.W."/>
            <person name="Nagy L.G."/>
            <person name="Kovacs G.M."/>
        </authorList>
    </citation>
    <scope>NUCLEOTIDE SEQUENCE [LARGE SCALE GENOMIC DNA]</scope>
    <source>
        <strain evidence="3 4">DSE2036</strain>
    </source>
</reference>
<name>A0A2V1DHD8_9PLEO</name>
<keyword evidence="2" id="KW-1133">Transmembrane helix</keyword>
<feature type="transmembrane region" description="Helical" evidence="2">
    <location>
        <begin position="132"/>
        <end position="152"/>
    </location>
</feature>